<evidence type="ECO:0008006" key="4">
    <source>
        <dbReference type="Google" id="ProtNLM"/>
    </source>
</evidence>
<proteinExistence type="predicted"/>
<keyword evidence="1" id="KW-0472">Membrane</keyword>
<dbReference type="InterPro" id="IPR004884">
    <property type="entry name" value="DUF261"/>
</dbReference>
<reference evidence="2 3" key="1">
    <citation type="submission" date="2016-05" db="EMBL/GenBank/DDBJ databases">
        <title>Chromosome and linear plasmid sequence of a 2015 human isolate of tick-borne relapsing fever spirochete, Borrelia turicatae.</title>
        <authorList>
            <person name="Kingry L.C."/>
            <person name="Dhwani B."/>
            <person name="Replogle A."/>
            <person name="Sexton C."/>
            <person name="Rowe L."/>
            <person name="Stermole B.M."/>
            <person name="Christensen A.M."/>
            <person name="Schriefer M.E."/>
        </authorList>
    </citation>
    <scope>NUCLEOTIDE SEQUENCE [LARGE SCALE GENOMIC DNA]</scope>
    <source>
        <strain evidence="2 3">BTE5EL</strain>
        <plasmid evidence="2 3">lp24</plasmid>
    </source>
</reference>
<dbReference type="EMBL" id="CP015631">
    <property type="protein sequence ID" value="ANF34495.1"/>
    <property type="molecule type" value="Genomic_DNA"/>
</dbReference>
<accession>A0A172XCU2</accession>
<geneLocation type="plasmid" evidence="2 3">
    <name>lp24</name>
</geneLocation>
<dbReference type="Proteomes" id="UP000264231">
    <property type="component" value="Plasmid lp24"/>
</dbReference>
<sequence>MRSKIFMVLYDFAYKSLKDYFIKKHKSELLEGAVSLEDSSYQVCEKIREIEKHRLVVPFQYNFKDQNVAICKFGCYFLCILLIAFVVKEIKDKVEKYFDKFEVNLFFRSLAATGCLKDVNSYVLDPNLIFKHLGVGEDIHYLNVHCSPTHYNPGNCDILVGKYRESESGLYHFVILDNDLSSVIWDSLGSSKAVSNGVLESLRVFKLVDSSLSFDIRKRLTLYSEQFRNV</sequence>
<keyword evidence="1" id="KW-0812">Transmembrane</keyword>
<keyword evidence="2" id="KW-0614">Plasmid</keyword>
<feature type="transmembrane region" description="Helical" evidence="1">
    <location>
        <begin position="67"/>
        <end position="87"/>
    </location>
</feature>
<keyword evidence="1" id="KW-1133">Transmembrane helix</keyword>
<dbReference type="Pfam" id="PF03196">
    <property type="entry name" value="DUF261"/>
    <property type="match status" value="1"/>
</dbReference>
<evidence type="ECO:0000256" key="1">
    <source>
        <dbReference type="SAM" id="Phobius"/>
    </source>
</evidence>
<organism evidence="2 3">
    <name type="scientific">Borrelia turicatae</name>
    <dbReference type="NCBI Taxonomy" id="142"/>
    <lineage>
        <taxon>Bacteria</taxon>
        <taxon>Pseudomonadati</taxon>
        <taxon>Spirochaetota</taxon>
        <taxon>Spirochaetia</taxon>
        <taxon>Spirochaetales</taxon>
        <taxon>Borreliaceae</taxon>
        <taxon>Borrelia</taxon>
    </lineage>
</organism>
<name>A0A172XCU2_BORTU</name>
<dbReference type="RefSeq" id="WP_119024406.1">
    <property type="nucleotide sequence ID" value="NZ_CP015631.1"/>
</dbReference>
<evidence type="ECO:0000313" key="2">
    <source>
        <dbReference type="EMBL" id="ANF34495.1"/>
    </source>
</evidence>
<gene>
    <name evidence="2" type="ORF">A7978_06090</name>
</gene>
<evidence type="ECO:0000313" key="3">
    <source>
        <dbReference type="Proteomes" id="UP000264231"/>
    </source>
</evidence>
<protein>
    <recommendedName>
        <fullName evidence="4">DUF261 family protein</fullName>
    </recommendedName>
</protein>
<dbReference type="AlphaFoldDB" id="A0A172XCU2"/>